<dbReference type="PRINTS" id="PR00032">
    <property type="entry name" value="HTHARAC"/>
</dbReference>
<dbReference type="SUPFAM" id="SSF46689">
    <property type="entry name" value="Homeodomain-like"/>
    <property type="match status" value="2"/>
</dbReference>
<dbReference type="InterPro" id="IPR020449">
    <property type="entry name" value="Tscrpt_reg_AraC-type_HTH"/>
</dbReference>
<dbReference type="GO" id="GO:0043565">
    <property type="term" value="F:sequence-specific DNA binding"/>
    <property type="evidence" value="ECO:0007669"/>
    <property type="project" value="InterPro"/>
</dbReference>
<keyword evidence="6" id="KW-1185">Reference proteome</keyword>
<dbReference type="SMART" id="SM00342">
    <property type="entry name" value="HTH_ARAC"/>
    <property type="match status" value="1"/>
</dbReference>
<dbReference type="GO" id="GO:0003700">
    <property type="term" value="F:DNA-binding transcription factor activity"/>
    <property type="evidence" value="ECO:0007669"/>
    <property type="project" value="InterPro"/>
</dbReference>
<dbReference type="Proteomes" id="UP001151234">
    <property type="component" value="Unassembled WGS sequence"/>
</dbReference>
<keyword evidence="3" id="KW-0804">Transcription</keyword>
<dbReference type="PROSITE" id="PS01124">
    <property type="entry name" value="HTH_ARAC_FAMILY_2"/>
    <property type="match status" value="1"/>
</dbReference>
<name>A0A9X3UGB2_9HYPH</name>
<sequence>MDILAATNIPFRVGFLLVDGFALMSYSAAVEPLRAANRLAGQDVYEISQLPVVGAQSVSSSGAIVKATTHLGERVDFDLIIVVAGSGPERFSNERVFQWLRHLARRGVIMGGVSGGPVILARSGIMGGRRMTVHWEHAEAVSEFSPSLLLERSIYVIDRDRLTCAGGMAALDMMHALITAHHGPEFARRVSDWFVHTEIRPAGGPQRSGAVERYGTTNRPILQAIELMEDHIADPLALDQIARLSGLGSRQLNRLFHDKLGRSTMGFYRDLRLDKADALLAQSSLSITQVALAAGFATSAHFSDSYRRRFGRSPSQRRTCGQPRPI</sequence>
<protein>
    <submittedName>
        <fullName evidence="5">GlxA family transcriptional regulator</fullName>
    </submittedName>
</protein>
<dbReference type="CDD" id="cd03136">
    <property type="entry name" value="GATase1_AraC_ArgR_like"/>
    <property type="match status" value="1"/>
</dbReference>
<dbReference type="RefSeq" id="WP_267989400.1">
    <property type="nucleotide sequence ID" value="NZ_JAPJZI010000001.1"/>
</dbReference>
<dbReference type="SUPFAM" id="SSF52317">
    <property type="entry name" value="Class I glutamine amidotransferase-like"/>
    <property type="match status" value="1"/>
</dbReference>
<evidence type="ECO:0000256" key="1">
    <source>
        <dbReference type="ARBA" id="ARBA00023015"/>
    </source>
</evidence>
<dbReference type="Pfam" id="PF12833">
    <property type="entry name" value="HTH_18"/>
    <property type="match status" value="1"/>
</dbReference>
<dbReference type="AlphaFoldDB" id="A0A9X3UGB2"/>
<keyword evidence="2" id="KW-0238">DNA-binding</keyword>
<dbReference type="Gene3D" id="3.40.50.880">
    <property type="match status" value="1"/>
</dbReference>
<feature type="domain" description="HTH araC/xylS-type" evidence="4">
    <location>
        <begin position="222"/>
        <end position="320"/>
    </location>
</feature>
<dbReference type="InterPro" id="IPR009057">
    <property type="entry name" value="Homeodomain-like_sf"/>
</dbReference>
<comment type="caution">
    <text evidence="5">The sequence shown here is derived from an EMBL/GenBank/DDBJ whole genome shotgun (WGS) entry which is preliminary data.</text>
</comment>
<evidence type="ECO:0000313" key="5">
    <source>
        <dbReference type="EMBL" id="MDA5397956.1"/>
    </source>
</evidence>
<dbReference type="InterPro" id="IPR018060">
    <property type="entry name" value="HTH_AraC"/>
</dbReference>
<evidence type="ECO:0000313" key="6">
    <source>
        <dbReference type="Proteomes" id="UP001151234"/>
    </source>
</evidence>
<evidence type="ECO:0000259" key="4">
    <source>
        <dbReference type="PROSITE" id="PS01124"/>
    </source>
</evidence>
<dbReference type="Pfam" id="PF01965">
    <property type="entry name" value="DJ-1_PfpI"/>
    <property type="match status" value="1"/>
</dbReference>
<dbReference type="EMBL" id="JAPJZI010000001">
    <property type="protein sequence ID" value="MDA5397956.1"/>
    <property type="molecule type" value="Genomic_DNA"/>
</dbReference>
<organism evidence="5 6">
    <name type="scientific">Hoeflea prorocentri</name>
    <dbReference type="NCBI Taxonomy" id="1922333"/>
    <lineage>
        <taxon>Bacteria</taxon>
        <taxon>Pseudomonadati</taxon>
        <taxon>Pseudomonadota</taxon>
        <taxon>Alphaproteobacteria</taxon>
        <taxon>Hyphomicrobiales</taxon>
        <taxon>Rhizobiaceae</taxon>
        <taxon>Hoeflea</taxon>
    </lineage>
</organism>
<dbReference type="Gene3D" id="1.10.10.60">
    <property type="entry name" value="Homeodomain-like"/>
    <property type="match status" value="1"/>
</dbReference>
<gene>
    <name evidence="5" type="ORF">OQ273_05150</name>
</gene>
<dbReference type="InterPro" id="IPR029062">
    <property type="entry name" value="Class_I_gatase-like"/>
</dbReference>
<reference evidence="5" key="1">
    <citation type="submission" date="2022-11" db="EMBL/GenBank/DDBJ databases">
        <title>Draft genome sequence of Hoeflea poritis E7-10 and Hoeflea prorocentri PM5-8, separated from scleractinian coral Porites lutea and marine dinoflagellate.</title>
        <authorList>
            <person name="Zhang G."/>
            <person name="Wei Q."/>
            <person name="Cai L."/>
        </authorList>
    </citation>
    <scope>NUCLEOTIDE SEQUENCE</scope>
    <source>
        <strain evidence="5">PM5-8</strain>
    </source>
</reference>
<evidence type="ECO:0000256" key="3">
    <source>
        <dbReference type="ARBA" id="ARBA00023163"/>
    </source>
</evidence>
<proteinExistence type="predicted"/>
<evidence type="ECO:0000256" key="2">
    <source>
        <dbReference type="ARBA" id="ARBA00023125"/>
    </source>
</evidence>
<dbReference type="InterPro" id="IPR002818">
    <property type="entry name" value="DJ-1/PfpI"/>
</dbReference>
<dbReference type="InterPro" id="IPR052158">
    <property type="entry name" value="INH-QAR"/>
</dbReference>
<dbReference type="PANTHER" id="PTHR43130:SF3">
    <property type="entry name" value="HTH-TYPE TRANSCRIPTIONAL REGULATOR RV1931C"/>
    <property type="match status" value="1"/>
</dbReference>
<keyword evidence="1" id="KW-0805">Transcription regulation</keyword>
<dbReference type="PANTHER" id="PTHR43130">
    <property type="entry name" value="ARAC-FAMILY TRANSCRIPTIONAL REGULATOR"/>
    <property type="match status" value="1"/>
</dbReference>
<accession>A0A9X3UGB2</accession>